<dbReference type="EMBL" id="JAFBIT010000002">
    <property type="protein sequence ID" value="MCF2652379.1"/>
    <property type="molecule type" value="Genomic_DNA"/>
</dbReference>
<dbReference type="CDD" id="cd06261">
    <property type="entry name" value="TM_PBP2"/>
    <property type="match status" value="1"/>
</dbReference>
<comment type="subcellular location">
    <subcellularLocation>
        <location evidence="1 7">Cell membrane</location>
        <topology evidence="1 7">Multi-pass membrane protein</topology>
    </subcellularLocation>
</comment>
<gene>
    <name evidence="9" type="ORF">JQM67_07175</name>
</gene>
<sequence>MAHSNRIKTSTGEKIFTVFNYTFFTLLCLIMLYPFWHVIMLSFSSLEASMKGGVFLYPKGFNLDTYKSVFKNPQVYTGFATSIFVTVVGTVLGTLLTAMTAYPLSKSRLRGGKVMMTLVLFTMIFAAGMIPSFLLIQNLGLMDNRLALILPGLVSAYNCIIMKSFFLSIPESLEESARIDGANDLRIFFSIILPLSKATIATIALFTAVGYWNDYFSTVLYIRSTEKWALQAVLRYMLTNTQQAMAQAGVNVMAQTNTNAETIKAGTIVISTVPILIVYPFVQKYFVKGVMIGGVKG</sequence>
<keyword evidence="5 7" id="KW-1133">Transmembrane helix</keyword>
<dbReference type="PROSITE" id="PS50928">
    <property type="entry name" value="ABC_TM1"/>
    <property type="match status" value="1"/>
</dbReference>
<dbReference type="PANTHER" id="PTHR43744:SF9">
    <property type="entry name" value="POLYGALACTURONAN_RHAMNOGALACTURONAN TRANSPORT SYSTEM PERMEASE PROTEIN YTCP"/>
    <property type="match status" value="1"/>
</dbReference>
<dbReference type="Proteomes" id="UP001299220">
    <property type="component" value="Unassembled WGS sequence"/>
</dbReference>
<evidence type="ECO:0000259" key="8">
    <source>
        <dbReference type="PROSITE" id="PS50928"/>
    </source>
</evidence>
<reference evidence="9 10" key="1">
    <citation type="submission" date="2020-12" db="EMBL/GenBank/DDBJ databases">
        <title>Whole genome sequences of gut porcine anaerobes.</title>
        <authorList>
            <person name="Kubasova T."/>
            <person name="Jahodarova E."/>
            <person name="Rychlik I."/>
        </authorList>
    </citation>
    <scope>NUCLEOTIDE SEQUENCE [LARGE SCALE GENOMIC DNA]</scope>
    <source>
        <strain evidence="9 10">An867</strain>
    </source>
</reference>
<evidence type="ECO:0000313" key="9">
    <source>
        <dbReference type="EMBL" id="MCF2652379.1"/>
    </source>
</evidence>
<dbReference type="InterPro" id="IPR035906">
    <property type="entry name" value="MetI-like_sf"/>
</dbReference>
<keyword evidence="6 7" id="KW-0472">Membrane</keyword>
<feature type="transmembrane region" description="Helical" evidence="7">
    <location>
        <begin position="21"/>
        <end position="43"/>
    </location>
</feature>
<dbReference type="InterPro" id="IPR000515">
    <property type="entry name" value="MetI-like"/>
</dbReference>
<keyword evidence="10" id="KW-1185">Reference proteome</keyword>
<dbReference type="Gene3D" id="1.10.3720.10">
    <property type="entry name" value="MetI-like"/>
    <property type="match status" value="1"/>
</dbReference>
<name>A0ABS9CMT6_9FIRM</name>
<feature type="transmembrane region" description="Helical" evidence="7">
    <location>
        <begin position="263"/>
        <end position="282"/>
    </location>
</feature>
<evidence type="ECO:0000313" key="10">
    <source>
        <dbReference type="Proteomes" id="UP001299220"/>
    </source>
</evidence>
<comment type="similarity">
    <text evidence="7">Belongs to the binding-protein-dependent transport system permease family.</text>
</comment>
<accession>A0ABS9CMT6</accession>
<dbReference type="Pfam" id="PF00528">
    <property type="entry name" value="BPD_transp_1"/>
    <property type="match status" value="1"/>
</dbReference>
<protein>
    <submittedName>
        <fullName evidence="9">Carbohydrate ABC transporter permease</fullName>
    </submittedName>
</protein>
<dbReference type="RefSeq" id="WP_235323435.1">
    <property type="nucleotide sequence ID" value="NZ_JAFBIT010000002.1"/>
</dbReference>
<evidence type="ECO:0000256" key="6">
    <source>
        <dbReference type="ARBA" id="ARBA00023136"/>
    </source>
</evidence>
<feature type="transmembrane region" description="Helical" evidence="7">
    <location>
        <begin position="148"/>
        <end position="166"/>
    </location>
</feature>
<dbReference type="PANTHER" id="PTHR43744">
    <property type="entry name" value="ABC TRANSPORTER PERMEASE PROTEIN MG189-RELATED-RELATED"/>
    <property type="match status" value="1"/>
</dbReference>
<evidence type="ECO:0000256" key="7">
    <source>
        <dbReference type="RuleBase" id="RU363032"/>
    </source>
</evidence>
<organism evidence="9 10">
    <name type="scientific">Anaeromassilibacillus senegalensis</name>
    <dbReference type="NCBI Taxonomy" id="1673717"/>
    <lineage>
        <taxon>Bacteria</taxon>
        <taxon>Bacillati</taxon>
        <taxon>Bacillota</taxon>
        <taxon>Clostridia</taxon>
        <taxon>Eubacteriales</taxon>
        <taxon>Acutalibacteraceae</taxon>
        <taxon>Anaeromassilibacillus</taxon>
    </lineage>
</organism>
<evidence type="ECO:0000256" key="4">
    <source>
        <dbReference type="ARBA" id="ARBA00022692"/>
    </source>
</evidence>
<evidence type="ECO:0000256" key="3">
    <source>
        <dbReference type="ARBA" id="ARBA00022475"/>
    </source>
</evidence>
<proteinExistence type="inferred from homology"/>
<feature type="transmembrane region" description="Helical" evidence="7">
    <location>
        <begin position="75"/>
        <end position="102"/>
    </location>
</feature>
<keyword evidence="3" id="KW-1003">Cell membrane</keyword>
<feature type="domain" description="ABC transmembrane type-1" evidence="8">
    <location>
        <begin position="79"/>
        <end position="281"/>
    </location>
</feature>
<dbReference type="SUPFAM" id="SSF161098">
    <property type="entry name" value="MetI-like"/>
    <property type="match status" value="1"/>
</dbReference>
<evidence type="ECO:0000256" key="1">
    <source>
        <dbReference type="ARBA" id="ARBA00004651"/>
    </source>
</evidence>
<keyword evidence="4 7" id="KW-0812">Transmembrane</keyword>
<comment type="caution">
    <text evidence="9">The sequence shown here is derived from an EMBL/GenBank/DDBJ whole genome shotgun (WGS) entry which is preliminary data.</text>
</comment>
<keyword evidence="2 7" id="KW-0813">Transport</keyword>
<evidence type="ECO:0000256" key="5">
    <source>
        <dbReference type="ARBA" id="ARBA00022989"/>
    </source>
</evidence>
<feature type="transmembrane region" description="Helical" evidence="7">
    <location>
        <begin position="187"/>
        <end position="212"/>
    </location>
</feature>
<evidence type="ECO:0000256" key="2">
    <source>
        <dbReference type="ARBA" id="ARBA00022448"/>
    </source>
</evidence>
<feature type="transmembrane region" description="Helical" evidence="7">
    <location>
        <begin position="114"/>
        <end position="136"/>
    </location>
</feature>